<evidence type="ECO:0000259" key="5">
    <source>
        <dbReference type="PROSITE" id="PS50893"/>
    </source>
</evidence>
<dbReference type="EMBL" id="VCQV01000012">
    <property type="protein sequence ID" value="TWP36386.1"/>
    <property type="molecule type" value="Genomic_DNA"/>
</dbReference>
<dbReference type="InterPro" id="IPR003593">
    <property type="entry name" value="AAA+_ATPase"/>
</dbReference>
<evidence type="ECO:0000256" key="4">
    <source>
        <dbReference type="ARBA" id="ARBA00022967"/>
    </source>
</evidence>
<evidence type="ECO:0000256" key="1">
    <source>
        <dbReference type="ARBA" id="ARBA00022448"/>
    </source>
</evidence>
<accession>A0A563E1J4</accession>
<dbReference type="InterPro" id="IPR003439">
    <property type="entry name" value="ABC_transporter-like_ATP-bd"/>
</dbReference>
<protein>
    <submittedName>
        <fullName evidence="6">Phosphate ABC transporter ATP-binding protein</fullName>
    </submittedName>
</protein>
<dbReference type="Gene3D" id="3.40.50.300">
    <property type="entry name" value="P-loop containing nucleotide triphosphate hydrolases"/>
    <property type="match status" value="1"/>
</dbReference>
<evidence type="ECO:0000256" key="2">
    <source>
        <dbReference type="ARBA" id="ARBA00022741"/>
    </source>
</evidence>
<keyword evidence="7" id="KW-1185">Reference proteome</keyword>
<feature type="domain" description="ABC transporter" evidence="5">
    <location>
        <begin position="6"/>
        <end position="207"/>
    </location>
</feature>
<dbReference type="GO" id="GO:0016020">
    <property type="term" value="C:membrane"/>
    <property type="evidence" value="ECO:0007669"/>
    <property type="project" value="InterPro"/>
</dbReference>
<dbReference type="PANTHER" id="PTHR43423:SF1">
    <property type="entry name" value="ABC TRANSPORTER I FAMILY MEMBER 17"/>
    <property type="match status" value="1"/>
</dbReference>
<dbReference type="GO" id="GO:0016887">
    <property type="term" value="F:ATP hydrolysis activity"/>
    <property type="evidence" value="ECO:0007669"/>
    <property type="project" value="InterPro"/>
</dbReference>
<dbReference type="InterPro" id="IPR017871">
    <property type="entry name" value="ABC_transporter-like_CS"/>
</dbReference>
<dbReference type="PROSITE" id="PS00211">
    <property type="entry name" value="ABC_TRANSPORTER_1"/>
    <property type="match status" value="1"/>
</dbReference>
<dbReference type="Pfam" id="PF00005">
    <property type="entry name" value="ABC_tran"/>
    <property type="match status" value="1"/>
</dbReference>
<dbReference type="Proteomes" id="UP000320244">
    <property type="component" value="Unassembled WGS sequence"/>
</dbReference>
<gene>
    <name evidence="6" type="ORF">FGL98_10535</name>
</gene>
<dbReference type="PROSITE" id="PS50893">
    <property type="entry name" value="ABC_TRANSPORTER_2"/>
    <property type="match status" value="1"/>
</dbReference>
<evidence type="ECO:0000256" key="3">
    <source>
        <dbReference type="ARBA" id="ARBA00022840"/>
    </source>
</evidence>
<reference evidence="6 7" key="2">
    <citation type="submission" date="2019-08" db="EMBL/GenBank/DDBJ databases">
        <title>Jejuicoccus antrihumi gen. nov., sp. nov., a new member of the family Dermacoccaceae isolated from a cave.</title>
        <authorList>
            <person name="Schumann P."/>
            <person name="Kim I.S."/>
        </authorList>
    </citation>
    <scope>NUCLEOTIDE SEQUENCE [LARGE SCALE GENOMIC DNA]</scope>
    <source>
        <strain evidence="6 7">C5-26</strain>
    </source>
</reference>
<dbReference type="PANTHER" id="PTHR43423">
    <property type="entry name" value="ABC TRANSPORTER I FAMILY MEMBER 17"/>
    <property type="match status" value="1"/>
</dbReference>
<proteinExistence type="predicted"/>
<sequence>MDGRDVVVDQVVVHRNGRLILDGVSAAFRPGAITAVCGPSGSGKTSLLRLINRLDVPTSGAVRYGGVDVAGLDVRELRRRVGMIFQRPTPFPGTVRANLRQGAERSDTDYARVLEQVALTASMLDRDTADLSGGELQRVCLARTLTTEPEALLMDEPTSSLDPDAARVVEDAARALAGAGMTIVWVTHDLQQRDRIADDVFAVGDAQ</sequence>
<dbReference type="AlphaFoldDB" id="A0A563E1J4"/>
<comment type="caution">
    <text evidence="6">The sequence shown here is derived from an EMBL/GenBank/DDBJ whole genome shotgun (WGS) entry which is preliminary data.</text>
</comment>
<dbReference type="GO" id="GO:0035435">
    <property type="term" value="P:phosphate ion transmembrane transport"/>
    <property type="evidence" value="ECO:0007669"/>
    <property type="project" value="InterPro"/>
</dbReference>
<dbReference type="GO" id="GO:0005315">
    <property type="term" value="F:phosphate transmembrane transporter activity"/>
    <property type="evidence" value="ECO:0007669"/>
    <property type="project" value="InterPro"/>
</dbReference>
<keyword evidence="4" id="KW-1278">Translocase</keyword>
<dbReference type="CDD" id="cd03260">
    <property type="entry name" value="ABC_PstB_phosphate_transporter"/>
    <property type="match status" value="1"/>
</dbReference>
<dbReference type="GO" id="GO:0005524">
    <property type="term" value="F:ATP binding"/>
    <property type="evidence" value="ECO:0007669"/>
    <property type="project" value="UniProtKB-KW"/>
</dbReference>
<dbReference type="OrthoDB" id="8481147at2"/>
<dbReference type="SUPFAM" id="SSF52540">
    <property type="entry name" value="P-loop containing nucleoside triphosphate hydrolases"/>
    <property type="match status" value="1"/>
</dbReference>
<reference evidence="6 7" key="1">
    <citation type="submission" date="2019-05" db="EMBL/GenBank/DDBJ databases">
        <authorList>
            <person name="Lee S.D."/>
        </authorList>
    </citation>
    <scope>NUCLEOTIDE SEQUENCE [LARGE SCALE GENOMIC DNA]</scope>
    <source>
        <strain evidence="6 7">C5-26</strain>
    </source>
</reference>
<keyword evidence="2" id="KW-0547">Nucleotide-binding</keyword>
<evidence type="ECO:0000313" key="6">
    <source>
        <dbReference type="EMBL" id="TWP36386.1"/>
    </source>
</evidence>
<keyword evidence="3 6" id="KW-0067">ATP-binding</keyword>
<keyword evidence="1" id="KW-0813">Transport</keyword>
<dbReference type="SMART" id="SM00382">
    <property type="entry name" value="AAA"/>
    <property type="match status" value="1"/>
</dbReference>
<organism evidence="6 7">
    <name type="scientific">Leekyejoonella antrihumi</name>
    <dbReference type="NCBI Taxonomy" id="1660198"/>
    <lineage>
        <taxon>Bacteria</taxon>
        <taxon>Bacillati</taxon>
        <taxon>Actinomycetota</taxon>
        <taxon>Actinomycetes</taxon>
        <taxon>Micrococcales</taxon>
        <taxon>Dermacoccaceae</taxon>
        <taxon>Leekyejoonella</taxon>
    </lineage>
</organism>
<dbReference type="InterPro" id="IPR027417">
    <property type="entry name" value="P-loop_NTPase"/>
</dbReference>
<evidence type="ECO:0000313" key="7">
    <source>
        <dbReference type="Proteomes" id="UP000320244"/>
    </source>
</evidence>
<dbReference type="InterPro" id="IPR005670">
    <property type="entry name" value="PstB-like"/>
</dbReference>
<name>A0A563E1J4_9MICO</name>
<dbReference type="RefSeq" id="WP_146316720.1">
    <property type="nucleotide sequence ID" value="NZ_VCQV01000012.1"/>
</dbReference>